<gene>
    <name evidence="1" type="ORF">C41B8_07642</name>
</gene>
<name>A0A084IMG8_SALHC</name>
<keyword evidence="2" id="KW-1185">Reference proteome</keyword>
<comment type="caution">
    <text evidence="1">The sequence shown here is derived from an EMBL/GenBank/DDBJ whole genome shotgun (WGS) entry which is preliminary data.</text>
</comment>
<organism evidence="1 2">
    <name type="scientific">Salinisphaera hydrothermalis (strain C41B8)</name>
    <dbReference type="NCBI Taxonomy" id="1304275"/>
    <lineage>
        <taxon>Bacteria</taxon>
        <taxon>Pseudomonadati</taxon>
        <taxon>Pseudomonadota</taxon>
        <taxon>Gammaproteobacteria</taxon>
        <taxon>Salinisphaerales</taxon>
        <taxon>Salinisphaeraceae</taxon>
        <taxon>Salinisphaera</taxon>
    </lineage>
</organism>
<protein>
    <submittedName>
        <fullName evidence="1">Uncharacterized protein</fullName>
    </submittedName>
</protein>
<dbReference type="STRING" id="1304275.C41B8_07642"/>
<dbReference type="Proteomes" id="UP000028302">
    <property type="component" value="Unassembled WGS sequence"/>
</dbReference>
<evidence type="ECO:0000313" key="2">
    <source>
        <dbReference type="Proteomes" id="UP000028302"/>
    </source>
</evidence>
<evidence type="ECO:0000313" key="1">
    <source>
        <dbReference type="EMBL" id="KEZ77902.1"/>
    </source>
</evidence>
<dbReference type="EMBL" id="APNK01000008">
    <property type="protein sequence ID" value="KEZ77902.1"/>
    <property type="molecule type" value="Genomic_DNA"/>
</dbReference>
<accession>A0A084IMG8</accession>
<dbReference type="AlphaFoldDB" id="A0A084IMG8"/>
<reference evidence="1 2" key="1">
    <citation type="submission" date="2013-03" db="EMBL/GenBank/DDBJ databases">
        <title>Salinisphaera hydrothermalis C41B8 Genome Sequencing.</title>
        <authorList>
            <person name="Li C."/>
            <person name="Lai Q."/>
            <person name="Shao Z."/>
        </authorList>
    </citation>
    <scope>NUCLEOTIDE SEQUENCE [LARGE SCALE GENOMIC DNA]</scope>
    <source>
        <strain evidence="1 2">C41B8</strain>
    </source>
</reference>
<proteinExistence type="predicted"/>
<sequence length="67" mass="7297">MPRQAVHQDRVVNVEPEANDVKRPALPGHRYLGARDQVDIVRRGGAARFGNSGDRVVIGQGQALHTS</sequence>